<protein>
    <submittedName>
        <fullName evidence="2">Cuticle protein 8-like</fullName>
    </submittedName>
</protein>
<dbReference type="Proteomes" id="UP000079169">
    <property type="component" value="Unplaced"/>
</dbReference>
<feature type="non-terminal residue" evidence="2">
    <location>
        <position position="1"/>
    </location>
</feature>
<proteinExistence type="predicted"/>
<dbReference type="GeneID" id="108254518"/>
<name>A0A1S4ESG8_DIACI</name>
<sequence>SSPSYSAPAPAYSSPSYSAPAPAYSAPAYKPNYAPEYPEAPAKYDFSYDVADSYTGDYKSQQETRDGDYVKG</sequence>
<accession>A0A1S4ESG8</accession>
<feature type="non-terminal residue" evidence="2">
    <location>
        <position position="72"/>
    </location>
</feature>
<dbReference type="KEGG" id="dci:108254518"/>
<keyword evidence="1" id="KW-1185">Reference proteome</keyword>
<dbReference type="RefSeq" id="XP_017304977.1">
    <property type="nucleotide sequence ID" value="XM_017449488.1"/>
</dbReference>
<dbReference type="AlphaFoldDB" id="A0A1S4ESG8"/>
<organism evidence="1 2">
    <name type="scientific">Diaphorina citri</name>
    <name type="common">Asian citrus psyllid</name>
    <dbReference type="NCBI Taxonomy" id="121845"/>
    <lineage>
        <taxon>Eukaryota</taxon>
        <taxon>Metazoa</taxon>
        <taxon>Ecdysozoa</taxon>
        <taxon>Arthropoda</taxon>
        <taxon>Hexapoda</taxon>
        <taxon>Insecta</taxon>
        <taxon>Pterygota</taxon>
        <taxon>Neoptera</taxon>
        <taxon>Paraneoptera</taxon>
        <taxon>Hemiptera</taxon>
        <taxon>Sternorrhyncha</taxon>
        <taxon>Psylloidea</taxon>
        <taxon>Psyllidae</taxon>
        <taxon>Diaphorininae</taxon>
        <taxon>Diaphorina</taxon>
    </lineage>
</organism>
<dbReference type="PaxDb" id="121845-A0A1S4ESG8"/>
<reference evidence="2" key="1">
    <citation type="submission" date="2025-08" db="UniProtKB">
        <authorList>
            <consortium name="RefSeq"/>
        </authorList>
    </citation>
    <scope>IDENTIFICATION</scope>
</reference>
<evidence type="ECO:0000313" key="1">
    <source>
        <dbReference type="Proteomes" id="UP000079169"/>
    </source>
</evidence>
<gene>
    <name evidence="2" type="primary">LOC108254518</name>
</gene>
<evidence type="ECO:0000313" key="2">
    <source>
        <dbReference type="RefSeq" id="XP_017304977.1"/>
    </source>
</evidence>